<comment type="caution">
    <text evidence="11">The sequence shown here is derived from an EMBL/GenBank/DDBJ whole genome shotgun (WGS) entry which is preliminary data.</text>
</comment>
<keyword evidence="8" id="KW-1015">Disulfide bond</keyword>
<dbReference type="InterPro" id="IPR050999">
    <property type="entry name" value="ADP-ribosyltransferase_ARG"/>
</dbReference>
<protein>
    <recommendedName>
        <fullName evidence="10">NAD(P)(+)--arginine ADP-ribosyltransferase</fullName>
        <ecNumber evidence="10">2.4.2.31</ecNumber>
    </recommendedName>
    <alternativeName>
        <fullName evidence="10">Mono(ADP-ribosyl)transferase</fullName>
    </alternativeName>
</protein>
<dbReference type="PANTHER" id="PTHR10339:SF19">
    <property type="entry name" value="GPI-LINKED NAD(P)(+)--ARGININE ADP-RIBOSYLTRANSFERASE 1"/>
    <property type="match status" value="1"/>
</dbReference>
<keyword evidence="7 10" id="KW-0520">NAD</keyword>
<evidence type="ECO:0000256" key="1">
    <source>
        <dbReference type="ARBA" id="ARBA00009558"/>
    </source>
</evidence>
<evidence type="ECO:0000313" key="11">
    <source>
        <dbReference type="EMBL" id="NXO26444.1"/>
    </source>
</evidence>
<organism evidence="11 12">
    <name type="scientific">Cisticola juncidis</name>
    <dbReference type="NCBI Taxonomy" id="52622"/>
    <lineage>
        <taxon>Eukaryota</taxon>
        <taxon>Metazoa</taxon>
        <taxon>Chordata</taxon>
        <taxon>Craniata</taxon>
        <taxon>Vertebrata</taxon>
        <taxon>Euteleostomi</taxon>
        <taxon>Archelosauria</taxon>
        <taxon>Archosauria</taxon>
        <taxon>Dinosauria</taxon>
        <taxon>Saurischia</taxon>
        <taxon>Theropoda</taxon>
        <taxon>Coelurosauria</taxon>
        <taxon>Aves</taxon>
        <taxon>Neognathae</taxon>
        <taxon>Neoaves</taxon>
        <taxon>Telluraves</taxon>
        <taxon>Australaves</taxon>
        <taxon>Passeriformes</taxon>
        <taxon>Sylvioidea</taxon>
        <taxon>Cisticolidae</taxon>
        <taxon>Cisticola</taxon>
    </lineage>
</organism>
<evidence type="ECO:0000256" key="9">
    <source>
        <dbReference type="ARBA" id="ARBA00047597"/>
    </source>
</evidence>
<dbReference type="EMBL" id="VXBR01006390">
    <property type="protein sequence ID" value="NXO26444.1"/>
    <property type="molecule type" value="Genomic_DNA"/>
</dbReference>
<keyword evidence="4" id="KW-0548">Nucleotidyltransferase</keyword>
<evidence type="ECO:0000313" key="12">
    <source>
        <dbReference type="Proteomes" id="UP000546986"/>
    </source>
</evidence>
<proteinExistence type="inferred from homology"/>
<keyword evidence="5" id="KW-0732">Signal</keyword>
<accession>A0A7L1QUJ8</accession>
<keyword evidence="6 10" id="KW-0521">NADP</keyword>
<gene>
    <name evidence="11" type="primary">Madprt_0</name>
    <name evidence="11" type="ORF">CISJUN_R02858</name>
</gene>
<keyword evidence="2 10" id="KW-0328">Glycosyltransferase</keyword>
<comment type="catalytic activity">
    <reaction evidence="9 10">
        <text>L-arginyl-[protein] + NAD(+) = N(omega)-(ADP-D-ribosyl)-L-arginyl-[protein] + nicotinamide + H(+)</text>
        <dbReference type="Rhea" id="RHEA:19149"/>
        <dbReference type="Rhea" id="RHEA-COMP:10532"/>
        <dbReference type="Rhea" id="RHEA-COMP:15087"/>
        <dbReference type="ChEBI" id="CHEBI:15378"/>
        <dbReference type="ChEBI" id="CHEBI:17154"/>
        <dbReference type="ChEBI" id="CHEBI:29965"/>
        <dbReference type="ChEBI" id="CHEBI:57540"/>
        <dbReference type="ChEBI" id="CHEBI:142554"/>
        <dbReference type="EC" id="2.4.2.31"/>
    </reaction>
</comment>
<dbReference type="SUPFAM" id="SSF56399">
    <property type="entry name" value="ADP-ribosylation"/>
    <property type="match status" value="1"/>
</dbReference>
<dbReference type="GO" id="GO:0003950">
    <property type="term" value="F:NAD+ poly-ADP-ribosyltransferase activity"/>
    <property type="evidence" value="ECO:0007669"/>
    <property type="project" value="UniProtKB-ARBA"/>
</dbReference>
<dbReference type="Proteomes" id="UP000546986">
    <property type="component" value="Unassembled WGS sequence"/>
</dbReference>
<dbReference type="GO" id="GO:0005615">
    <property type="term" value="C:extracellular space"/>
    <property type="evidence" value="ECO:0007669"/>
    <property type="project" value="UniProtKB-ARBA"/>
</dbReference>
<dbReference type="PROSITE" id="PS51996">
    <property type="entry name" value="TR_MART"/>
    <property type="match status" value="1"/>
</dbReference>
<dbReference type="Gene3D" id="3.90.176.10">
    <property type="entry name" value="Toxin ADP-ribosyltransferase, Chain A, domain 1"/>
    <property type="match status" value="1"/>
</dbReference>
<dbReference type="GO" id="GO:0016779">
    <property type="term" value="F:nucleotidyltransferase activity"/>
    <property type="evidence" value="ECO:0007669"/>
    <property type="project" value="UniProtKB-KW"/>
</dbReference>
<evidence type="ECO:0000256" key="4">
    <source>
        <dbReference type="ARBA" id="ARBA00022695"/>
    </source>
</evidence>
<dbReference type="PANTHER" id="PTHR10339">
    <property type="entry name" value="ADP-RIBOSYLTRANSFERASE"/>
    <property type="match status" value="1"/>
</dbReference>
<dbReference type="Pfam" id="PF01129">
    <property type="entry name" value="ART"/>
    <property type="match status" value="1"/>
</dbReference>
<evidence type="ECO:0000256" key="3">
    <source>
        <dbReference type="ARBA" id="ARBA00022679"/>
    </source>
</evidence>
<feature type="non-terminal residue" evidence="11">
    <location>
        <position position="220"/>
    </location>
</feature>
<evidence type="ECO:0000256" key="10">
    <source>
        <dbReference type="RuleBase" id="RU361228"/>
    </source>
</evidence>
<feature type="non-terminal residue" evidence="11">
    <location>
        <position position="1"/>
    </location>
</feature>
<sequence>CGPAMAAGLQDLIHSEFQKNPAFANLWAQAVAEWQKRGASVSPLPSQDHAIALMAFTMGLYGIFNIEVLQAGRSPQHYRDNFHYKSLHFLLTQALAVLREPLKGQCLDVFRQQCGDQVNAQRGDTVRFGQFLITSLKKSNDGGCSEETEFQVRTCHGAGIQSFSEHPEYEWVLIPPYETFEVTEVTQEGGRVKIQLRSNGISSNYNCEWLKGDSTGDSLG</sequence>
<evidence type="ECO:0000256" key="8">
    <source>
        <dbReference type="ARBA" id="ARBA00023157"/>
    </source>
</evidence>
<dbReference type="InterPro" id="IPR000768">
    <property type="entry name" value="ART"/>
</dbReference>
<evidence type="ECO:0000256" key="6">
    <source>
        <dbReference type="ARBA" id="ARBA00022857"/>
    </source>
</evidence>
<dbReference type="EC" id="2.4.2.31" evidence="10"/>
<keyword evidence="12" id="KW-1185">Reference proteome</keyword>
<dbReference type="FunFam" id="3.90.176.10:FF:000001">
    <property type="entry name" value="NAD(P)(+)--arginine ADP-ribosyltransferase"/>
    <property type="match status" value="1"/>
</dbReference>
<dbReference type="GO" id="GO:0106274">
    <property type="term" value="F:NAD+-protein-arginine ADP-ribosyltransferase activity"/>
    <property type="evidence" value="ECO:0007669"/>
    <property type="project" value="UniProtKB-EC"/>
</dbReference>
<comment type="similarity">
    <text evidence="1 10">Belongs to the Arg-specific ADP-ribosyltransferase family.</text>
</comment>
<reference evidence="11 12" key="1">
    <citation type="submission" date="2019-09" db="EMBL/GenBank/DDBJ databases">
        <title>Bird 10,000 Genomes (B10K) Project - Family phase.</title>
        <authorList>
            <person name="Zhang G."/>
        </authorList>
    </citation>
    <scope>NUCLEOTIDE SEQUENCE [LARGE SCALE GENOMIC DNA]</scope>
    <source>
        <strain evidence="11">B10K-DU-002-30</strain>
        <tissue evidence="11">Muscle</tissue>
    </source>
</reference>
<dbReference type="GO" id="GO:0046677">
    <property type="term" value="P:response to antibiotic"/>
    <property type="evidence" value="ECO:0007669"/>
    <property type="project" value="UniProtKB-ARBA"/>
</dbReference>
<dbReference type="GO" id="GO:0044194">
    <property type="term" value="C:cytolytic granule"/>
    <property type="evidence" value="ECO:0007669"/>
    <property type="project" value="UniProtKB-ARBA"/>
</dbReference>
<evidence type="ECO:0000256" key="2">
    <source>
        <dbReference type="ARBA" id="ARBA00022676"/>
    </source>
</evidence>
<keyword evidence="3 10" id="KW-0808">Transferase</keyword>
<dbReference type="AlphaFoldDB" id="A0A7L1QUJ8"/>
<dbReference type="PROSITE" id="PS01291">
    <property type="entry name" value="ART"/>
    <property type="match status" value="1"/>
</dbReference>
<evidence type="ECO:0000256" key="5">
    <source>
        <dbReference type="ARBA" id="ARBA00022729"/>
    </source>
</evidence>
<name>A0A7L1QUJ8_9PASS</name>
<dbReference type="PRINTS" id="PR00970">
    <property type="entry name" value="RIBTRNSFRASE"/>
</dbReference>
<evidence type="ECO:0000256" key="7">
    <source>
        <dbReference type="ARBA" id="ARBA00023027"/>
    </source>
</evidence>